<dbReference type="InterPro" id="IPR013088">
    <property type="entry name" value="Znf_NHR/GATA"/>
</dbReference>
<dbReference type="KEGG" id="icp:ICMP_388"/>
<protein>
    <submittedName>
        <fullName evidence="3">Zinc-finger protein</fullName>
    </submittedName>
</protein>
<name>C5WD35_9ENTR</name>
<evidence type="ECO:0000256" key="1">
    <source>
        <dbReference type="ARBA" id="ARBA00022723"/>
    </source>
</evidence>
<dbReference type="EMBL" id="AP010872">
    <property type="protein sequence ID" value="BAH83241.1"/>
    <property type="molecule type" value="Genomic_DNA"/>
</dbReference>
<keyword evidence="1" id="KW-0479">Metal-binding</keyword>
<accession>C5WD35</accession>
<evidence type="ECO:0000313" key="3">
    <source>
        <dbReference type="EMBL" id="BAH83241.1"/>
    </source>
</evidence>
<dbReference type="HOGENOM" id="CLU_178280_2_3_6"/>
<keyword evidence="2" id="KW-0862">Zinc</keyword>
<dbReference type="InterPro" id="IPR005584">
    <property type="entry name" value="DNA_gyrase_inhibitor_YacG"/>
</dbReference>
<sequence>MKKQIINVFCPYCRKLTQWNLNKWRPFCSQRCQLIDLAKWTANDRDMKK</sequence>
<keyword evidence="4" id="KW-1185">Reference proteome</keyword>
<dbReference type="OrthoDB" id="9809663at2"/>
<reference evidence="3 4" key="1">
    <citation type="journal article" date="2011" name="Genome Biol. Evol.">
        <title>Reductive evolution of bacterial genome in insect gut environment.</title>
        <authorList>
            <person name="Nikoh N."/>
            <person name="Hosokawa T."/>
            <person name="Ohshima K."/>
            <person name="Hattori M."/>
            <person name="Fukatsu T."/>
        </authorList>
    </citation>
    <scope>NUCLEOTIDE SEQUENCE [LARGE SCALE GENOMIC DNA]</scope>
    <source>
        <strain evidence="3 4">Mpkobe</strain>
    </source>
</reference>
<dbReference type="Pfam" id="PF03884">
    <property type="entry name" value="YacG"/>
    <property type="match status" value="1"/>
</dbReference>
<dbReference type="Gene3D" id="3.30.50.10">
    <property type="entry name" value="Erythroid Transcription Factor GATA-1, subunit A"/>
    <property type="match status" value="1"/>
</dbReference>
<dbReference type="STRING" id="476281.ICMP_388"/>
<keyword evidence="3" id="KW-0863">Zinc-finger</keyword>
<proteinExistence type="predicted"/>
<evidence type="ECO:0000256" key="2">
    <source>
        <dbReference type="ARBA" id="ARBA00022833"/>
    </source>
</evidence>
<dbReference type="PANTHER" id="PTHR36150">
    <property type="entry name" value="DNA GYRASE INHIBITOR YACG"/>
    <property type="match status" value="1"/>
</dbReference>
<dbReference type="GO" id="GO:0008270">
    <property type="term" value="F:zinc ion binding"/>
    <property type="evidence" value="ECO:0007669"/>
    <property type="project" value="UniProtKB-KW"/>
</dbReference>
<organism evidence="3 4">
    <name type="scientific">Candidatus Ishikawaella capsulata Mpkobe</name>
    <dbReference type="NCBI Taxonomy" id="476281"/>
    <lineage>
        <taxon>Bacteria</taxon>
        <taxon>Pseudomonadati</taxon>
        <taxon>Pseudomonadota</taxon>
        <taxon>Gammaproteobacteria</taxon>
        <taxon>Enterobacterales</taxon>
        <taxon>Enterobacteriaceae</taxon>
        <taxon>Candidatus Ishikawella</taxon>
    </lineage>
</organism>
<dbReference type="GO" id="GO:0006355">
    <property type="term" value="P:regulation of DNA-templated transcription"/>
    <property type="evidence" value="ECO:0007669"/>
    <property type="project" value="InterPro"/>
</dbReference>
<dbReference type="Proteomes" id="UP000061704">
    <property type="component" value="Chromosome"/>
</dbReference>
<dbReference type="AlphaFoldDB" id="C5WD35"/>
<dbReference type="PANTHER" id="PTHR36150:SF1">
    <property type="entry name" value="DNA GYRASE INHIBITOR YACG"/>
    <property type="match status" value="1"/>
</dbReference>
<gene>
    <name evidence="3" type="primary">yacG</name>
    <name evidence="3" type="ORF">ICMP_388</name>
</gene>
<dbReference type="SUPFAM" id="SSF57716">
    <property type="entry name" value="Glucocorticoid receptor-like (DNA-binding domain)"/>
    <property type="match status" value="1"/>
</dbReference>
<evidence type="ECO:0000313" key="4">
    <source>
        <dbReference type="Proteomes" id="UP000061704"/>
    </source>
</evidence>